<dbReference type="Proteomes" id="UP001523550">
    <property type="component" value="Unassembled WGS sequence"/>
</dbReference>
<evidence type="ECO:0000313" key="2">
    <source>
        <dbReference type="EMBL" id="MCP1727871.1"/>
    </source>
</evidence>
<sequence length="349" mass="38705">MLFVNTNGAGLGHLNRCLAYARTLSSEVTPVFFTLSSAVDVIHDFGFDADYFVSHFWSASGSEAWNRELAYRMTLMLRAVRPVAVVFDGTIPFRGLVEACRQFDDIPFIWSRRGSNRPDARPVPVDEDFCDLLLEPGEIGDEYRVISEREDYRRVALEPVTLLAADELLSREAARTELGLAPDEQYALFSLGSGNQKDTREIASGLAAGLIERDVKAVWAQPPIAIREPLLPPQVERIRCYPLARYLRAFDLFVGAAGYNSCCELLLAGIPALLVPNRQLTTDDQLRRARHLATTLPVVVSDCEGPETRVRAIQDVLALSCADAGQYPSLDGARQAAREIMQCVEKRDG</sequence>
<reference evidence="2 3" key="1">
    <citation type="submission" date="2022-03" db="EMBL/GenBank/DDBJ databases">
        <title>Genomic Encyclopedia of Type Strains, Phase III (KMG-III): the genomes of soil and plant-associated and newly described type strains.</title>
        <authorList>
            <person name="Whitman W."/>
        </authorList>
    </citation>
    <scope>NUCLEOTIDE SEQUENCE [LARGE SCALE GENOMIC DNA]</scope>
    <source>
        <strain evidence="2 3">BSker1</strain>
    </source>
</reference>
<keyword evidence="3" id="KW-1185">Reference proteome</keyword>
<gene>
    <name evidence="2" type="ORF">J2T60_001871</name>
</gene>
<feature type="domain" description="Glycosyl transferase family 28 C-terminal" evidence="1">
    <location>
        <begin position="243"/>
        <end position="295"/>
    </location>
</feature>
<dbReference type="RefSeq" id="WP_253448827.1">
    <property type="nucleotide sequence ID" value="NZ_JALJYF010000002.1"/>
</dbReference>
<dbReference type="InterPro" id="IPR007235">
    <property type="entry name" value="Glyco_trans_28_C"/>
</dbReference>
<organism evidence="2 3">
    <name type="scientific">Natronospira proteinivora</name>
    <dbReference type="NCBI Taxonomy" id="1807133"/>
    <lineage>
        <taxon>Bacteria</taxon>
        <taxon>Pseudomonadati</taxon>
        <taxon>Pseudomonadota</taxon>
        <taxon>Gammaproteobacteria</taxon>
        <taxon>Natronospirales</taxon>
        <taxon>Natronospiraceae</taxon>
        <taxon>Natronospira</taxon>
    </lineage>
</organism>
<dbReference type="EMBL" id="JALJYF010000002">
    <property type="protein sequence ID" value="MCP1727871.1"/>
    <property type="molecule type" value="Genomic_DNA"/>
</dbReference>
<comment type="caution">
    <text evidence="2">The sequence shown here is derived from an EMBL/GenBank/DDBJ whole genome shotgun (WGS) entry which is preliminary data.</text>
</comment>
<dbReference type="Gene3D" id="3.40.50.2000">
    <property type="entry name" value="Glycogen Phosphorylase B"/>
    <property type="match status" value="1"/>
</dbReference>
<dbReference type="SUPFAM" id="SSF53756">
    <property type="entry name" value="UDP-Glycosyltransferase/glycogen phosphorylase"/>
    <property type="match status" value="1"/>
</dbReference>
<name>A0ABT1G964_9GAMM</name>
<accession>A0ABT1G964</accession>
<dbReference type="Pfam" id="PF04101">
    <property type="entry name" value="Glyco_tran_28_C"/>
    <property type="match status" value="1"/>
</dbReference>
<evidence type="ECO:0000313" key="3">
    <source>
        <dbReference type="Proteomes" id="UP001523550"/>
    </source>
</evidence>
<dbReference type="PANTHER" id="PTHR21015">
    <property type="entry name" value="UDP-N-ACETYLGLUCOSAMINE--N-ACETYLMURAMYL-(PENTAPEPTIDE) PYROPHOSPHORYL-UNDECAPRENOL N-ACETYLGLUCOSAMINE TRANSFERASE 1"/>
    <property type="match status" value="1"/>
</dbReference>
<proteinExistence type="predicted"/>
<dbReference type="PANTHER" id="PTHR21015:SF22">
    <property type="entry name" value="GLYCOSYLTRANSFERASE"/>
    <property type="match status" value="1"/>
</dbReference>
<protein>
    <submittedName>
        <fullName evidence="2">UDP:flavonoid glycosyltransferase YjiC (YdhE family)</fullName>
    </submittedName>
</protein>
<evidence type="ECO:0000259" key="1">
    <source>
        <dbReference type="Pfam" id="PF04101"/>
    </source>
</evidence>